<evidence type="ECO:0000313" key="1">
    <source>
        <dbReference type="EMBL" id="MCQ4121600.1"/>
    </source>
</evidence>
<dbReference type="InterPro" id="IPR011032">
    <property type="entry name" value="GroES-like_sf"/>
</dbReference>
<dbReference type="SUPFAM" id="SSF50129">
    <property type="entry name" value="GroES-like"/>
    <property type="match status" value="1"/>
</dbReference>
<accession>A0ABT1QKM0</accession>
<dbReference type="EMBL" id="JANFQF010000020">
    <property type="protein sequence ID" value="MCQ4121600.1"/>
    <property type="molecule type" value="Genomic_DNA"/>
</dbReference>
<keyword evidence="2" id="KW-1185">Reference proteome</keyword>
<reference evidence="1 2" key="1">
    <citation type="submission" date="2022-07" db="EMBL/GenBank/DDBJ databases">
        <title>Degradation activity of malathion, p-nitrophenol and potential low-temperature adaptation strategy of Rhodococcus sp. FXJ9.536.</title>
        <authorList>
            <person name="Huang J."/>
            <person name="Huang Y."/>
        </authorList>
    </citation>
    <scope>NUCLEOTIDE SEQUENCE [LARGE SCALE GENOMIC DNA]</scope>
    <source>
        <strain evidence="1 2">FXJ9.536</strain>
    </source>
</reference>
<proteinExistence type="predicted"/>
<sequence length="74" mass="8263">MSFPDLLQTTGSYQVVQDLPFVLGIEGAGFLMNYLTVHFALDERALSAPAKRFWSTAPPGVSGRPHCRWLPRWG</sequence>
<dbReference type="Proteomes" id="UP001524501">
    <property type="component" value="Unassembled WGS sequence"/>
</dbReference>
<comment type="caution">
    <text evidence="1">The sequence shown here is derived from an EMBL/GenBank/DDBJ whole genome shotgun (WGS) entry which is preliminary data.</text>
</comment>
<protein>
    <submittedName>
        <fullName evidence="1">Uncharacterized protein</fullName>
    </submittedName>
</protein>
<organism evidence="1 2">
    <name type="scientific">Rhodococcus tibetensis</name>
    <dbReference type="NCBI Taxonomy" id="2965064"/>
    <lineage>
        <taxon>Bacteria</taxon>
        <taxon>Bacillati</taxon>
        <taxon>Actinomycetota</taxon>
        <taxon>Actinomycetes</taxon>
        <taxon>Mycobacteriales</taxon>
        <taxon>Nocardiaceae</taxon>
        <taxon>Rhodococcus</taxon>
    </lineage>
</organism>
<gene>
    <name evidence="1" type="ORF">NOF53_20950</name>
</gene>
<name>A0ABT1QKM0_9NOCA</name>
<evidence type="ECO:0000313" key="2">
    <source>
        <dbReference type="Proteomes" id="UP001524501"/>
    </source>
</evidence>